<gene>
    <name evidence="2" type="ORF">WA1_05390</name>
</gene>
<evidence type="ECO:0000313" key="2">
    <source>
        <dbReference type="EMBL" id="KYC37929.1"/>
    </source>
</evidence>
<accession>A0A139WZQ4</accession>
<name>A0A139WZQ4_9CYAN</name>
<proteinExistence type="predicted"/>
<keyword evidence="1" id="KW-0238">DNA-binding</keyword>
<dbReference type="InterPro" id="IPR010095">
    <property type="entry name" value="Cas12f1-like_TNB"/>
</dbReference>
<dbReference type="NCBIfam" id="TIGR01766">
    <property type="entry name" value="IS200/IS605 family accessory protein TnpB-like domain"/>
    <property type="match status" value="1"/>
</dbReference>
<dbReference type="EMBL" id="ANNX02000045">
    <property type="protein sequence ID" value="KYC37929.1"/>
    <property type="molecule type" value="Genomic_DNA"/>
</dbReference>
<dbReference type="AlphaFoldDB" id="A0A139WZQ4"/>
<organism evidence="2 3">
    <name type="scientific">Scytonema hofmannii PCC 7110</name>
    <dbReference type="NCBI Taxonomy" id="128403"/>
    <lineage>
        <taxon>Bacteria</taxon>
        <taxon>Bacillati</taxon>
        <taxon>Cyanobacteriota</taxon>
        <taxon>Cyanophyceae</taxon>
        <taxon>Nostocales</taxon>
        <taxon>Scytonemataceae</taxon>
        <taxon>Scytonema</taxon>
    </lineage>
</organism>
<protein>
    <recommendedName>
        <fullName evidence="4">Transposase</fullName>
    </recommendedName>
</protein>
<evidence type="ECO:0000256" key="1">
    <source>
        <dbReference type="ARBA" id="ARBA00023125"/>
    </source>
</evidence>
<dbReference type="STRING" id="128403.WA1_05390"/>
<keyword evidence="3" id="KW-1185">Reference proteome</keyword>
<evidence type="ECO:0000313" key="3">
    <source>
        <dbReference type="Proteomes" id="UP000076925"/>
    </source>
</evidence>
<sequence>MISLPKVTIQTTIPKIEVNTKGLQYLDEYHTIFGQAIRKGFSLRNQIGKTTKKESSLEKLICKELETEFGLSNSEAKNAYNKASAVYSSQAELVDRYIDDNYARIKGIRKSIGKLRGKLKKAVEIRHSLTAKYLTKQIHFKEQHINKLLAKIERLKESKDSGKFTVTFGSSKLFKAQYNLEANGYSSHEDWLEDWQKSRSSRSFFVGSKNFHFGNQLARYNPELGTLTITVSPSLQSKYGDRVTLHEIKFHREGQWLTDAIKPTVIKSTRKGKDGEKFEIARNGSEQPVTYEIVDKDGSLYINATVNVQPAKIESSLANGAFGVDFNPGSIDWTVIDRHGNLKRHGSIKINVQDKRSKQTKDVIGKAVAEIVRIASHHGVPVVIENLDFTKKKASMKELGVKYARMLSNMAYSQFHQMIETRCSRFGVELILVDPAYTSIIGVTKYLKMYALSSGCAAALVIARRSQGRAEKVPSSVRSYFRKPEDMLRSGAWAKVAKKSNTVGGFNRNKFYFCGSNKKVPTNGRMHGLATANKYLSFAKIRYRASLNDSSYPSKTLRSWFSSP</sequence>
<comment type="caution">
    <text evidence="2">The sequence shown here is derived from an EMBL/GenBank/DDBJ whole genome shotgun (WGS) entry which is preliminary data.</text>
</comment>
<dbReference type="Proteomes" id="UP000076925">
    <property type="component" value="Unassembled WGS sequence"/>
</dbReference>
<reference evidence="2 3" key="1">
    <citation type="journal article" date="2013" name="Genome Biol. Evol.">
        <title>Genomes of Stigonematalean cyanobacteria (subsection V) and the evolution of oxygenic photosynthesis from prokaryotes to plastids.</title>
        <authorList>
            <person name="Dagan T."/>
            <person name="Roettger M."/>
            <person name="Stucken K."/>
            <person name="Landan G."/>
            <person name="Koch R."/>
            <person name="Major P."/>
            <person name="Gould S.B."/>
            <person name="Goremykin V.V."/>
            <person name="Rippka R."/>
            <person name="Tandeau de Marsac N."/>
            <person name="Gugger M."/>
            <person name="Lockhart P.J."/>
            <person name="Allen J.F."/>
            <person name="Brune I."/>
            <person name="Maus I."/>
            <person name="Puhler A."/>
            <person name="Martin W.F."/>
        </authorList>
    </citation>
    <scope>NUCLEOTIDE SEQUENCE [LARGE SCALE GENOMIC DNA]</scope>
    <source>
        <strain evidence="2 3">PCC 7110</strain>
    </source>
</reference>
<dbReference type="GO" id="GO:0003677">
    <property type="term" value="F:DNA binding"/>
    <property type="evidence" value="ECO:0007669"/>
    <property type="project" value="UniProtKB-KW"/>
</dbReference>
<evidence type="ECO:0008006" key="4">
    <source>
        <dbReference type="Google" id="ProtNLM"/>
    </source>
</evidence>